<evidence type="ECO:0000256" key="5">
    <source>
        <dbReference type="ARBA" id="ARBA00022989"/>
    </source>
</evidence>
<comment type="caution">
    <text evidence="13">The sequence shown here is derived from an EMBL/GenBank/DDBJ whole genome shotgun (WGS) entry which is preliminary data.</text>
</comment>
<keyword evidence="4" id="KW-0479">Metal-binding</keyword>
<feature type="transmembrane region" description="Helical" evidence="12">
    <location>
        <begin position="380"/>
        <end position="400"/>
    </location>
</feature>
<evidence type="ECO:0000256" key="11">
    <source>
        <dbReference type="ARBA" id="ARBA00048044"/>
    </source>
</evidence>
<evidence type="ECO:0000313" key="13">
    <source>
        <dbReference type="EMBL" id="KAJ0393484.1"/>
    </source>
</evidence>
<keyword evidence="6" id="KW-0560">Oxidoreductase</keyword>
<proteinExistence type="predicted"/>
<dbReference type="GO" id="GO:0046872">
    <property type="term" value="F:metal ion binding"/>
    <property type="evidence" value="ECO:0007669"/>
    <property type="project" value="UniProtKB-KW"/>
</dbReference>
<keyword evidence="9 12" id="KW-0472">Membrane</keyword>
<evidence type="ECO:0000256" key="2">
    <source>
        <dbReference type="ARBA" id="ARBA00004141"/>
    </source>
</evidence>
<accession>A0AAD5LVH4</accession>
<evidence type="ECO:0000256" key="6">
    <source>
        <dbReference type="ARBA" id="ARBA00023002"/>
    </source>
</evidence>
<dbReference type="GO" id="GO:0120547">
    <property type="term" value="F:heme A synthase activity"/>
    <property type="evidence" value="ECO:0007669"/>
    <property type="project" value="UniProtKB-EC"/>
</dbReference>
<evidence type="ECO:0000256" key="12">
    <source>
        <dbReference type="SAM" id="Phobius"/>
    </source>
</evidence>
<dbReference type="EMBL" id="JAKCXM010000488">
    <property type="protein sequence ID" value="KAJ0393484.1"/>
    <property type="molecule type" value="Genomic_DNA"/>
</dbReference>
<reference evidence="13" key="1">
    <citation type="submission" date="2021-12" db="EMBL/GenBank/DDBJ databases">
        <title>Prjna785345.</title>
        <authorList>
            <person name="Rujirawat T."/>
            <person name="Krajaejun T."/>
        </authorList>
    </citation>
    <scope>NUCLEOTIDE SEQUENCE</scope>
    <source>
        <strain evidence="13">Pi057C3</strain>
    </source>
</reference>
<evidence type="ECO:0000256" key="3">
    <source>
        <dbReference type="ARBA" id="ARBA00022692"/>
    </source>
</evidence>
<keyword evidence="7" id="KW-0408">Iron</keyword>
<dbReference type="InterPro" id="IPR023754">
    <property type="entry name" value="HemeA_Synthase_type2"/>
</dbReference>
<dbReference type="AlphaFoldDB" id="A0AAD5LVH4"/>
<dbReference type="Pfam" id="PF02628">
    <property type="entry name" value="COX15-CtaA"/>
    <property type="match status" value="1"/>
</dbReference>
<keyword evidence="5 12" id="KW-1133">Transmembrane helix</keyword>
<dbReference type="InterPro" id="IPR003780">
    <property type="entry name" value="COX15/CtaA_fam"/>
</dbReference>
<evidence type="ECO:0000256" key="10">
    <source>
        <dbReference type="ARBA" id="ARBA00044501"/>
    </source>
</evidence>
<dbReference type="Proteomes" id="UP001209570">
    <property type="component" value="Unassembled WGS sequence"/>
</dbReference>
<dbReference type="GO" id="GO:0016653">
    <property type="term" value="F:oxidoreductase activity, acting on NAD(P)H, heme protein as acceptor"/>
    <property type="evidence" value="ECO:0007669"/>
    <property type="project" value="TreeGrafter"/>
</dbReference>
<evidence type="ECO:0000313" key="14">
    <source>
        <dbReference type="Proteomes" id="UP001209570"/>
    </source>
</evidence>
<gene>
    <name evidence="13" type="ORF">P43SY_001245</name>
</gene>
<evidence type="ECO:0000256" key="7">
    <source>
        <dbReference type="ARBA" id="ARBA00023004"/>
    </source>
</evidence>
<keyword evidence="3 12" id="KW-0812">Transmembrane</keyword>
<evidence type="ECO:0000256" key="9">
    <source>
        <dbReference type="ARBA" id="ARBA00023136"/>
    </source>
</evidence>
<evidence type="ECO:0008006" key="15">
    <source>
        <dbReference type="Google" id="ProtNLM"/>
    </source>
</evidence>
<comment type="subcellular location">
    <subcellularLocation>
        <location evidence="2">Membrane</location>
        <topology evidence="2">Multi-pass membrane protein</topology>
    </subcellularLocation>
</comment>
<evidence type="ECO:0000256" key="4">
    <source>
        <dbReference type="ARBA" id="ARBA00022723"/>
    </source>
</evidence>
<comment type="cofactor">
    <cofactor evidence="1">
        <name>heme b</name>
        <dbReference type="ChEBI" id="CHEBI:60344"/>
    </cofactor>
</comment>
<dbReference type="GO" id="GO:0006784">
    <property type="term" value="P:heme A biosynthetic process"/>
    <property type="evidence" value="ECO:0007669"/>
    <property type="project" value="InterPro"/>
</dbReference>
<name>A0AAD5LVH4_PYTIN</name>
<feature type="transmembrane region" description="Helical" evidence="12">
    <location>
        <begin position="50"/>
        <end position="71"/>
    </location>
</feature>
<keyword evidence="14" id="KW-1185">Reference proteome</keyword>
<comment type="catalytic activity">
    <reaction evidence="11">
        <text>Fe(II)-heme o + 2 A + H2O = Fe(II)-heme a + 2 AH2</text>
        <dbReference type="Rhea" id="RHEA:63388"/>
        <dbReference type="ChEBI" id="CHEBI:13193"/>
        <dbReference type="ChEBI" id="CHEBI:15377"/>
        <dbReference type="ChEBI" id="CHEBI:17499"/>
        <dbReference type="ChEBI" id="CHEBI:60530"/>
        <dbReference type="ChEBI" id="CHEBI:61715"/>
        <dbReference type="EC" id="1.17.99.9"/>
    </reaction>
    <physiologicalReaction direction="left-to-right" evidence="11">
        <dbReference type="Rhea" id="RHEA:63389"/>
    </physiologicalReaction>
</comment>
<dbReference type="GO" id="GO:0005743">
    <property type="term" value="C:mitochondrial inner membrane"/>
    <property type="evidence" value="ECO:0007669"/>
    <property type="project" value="TreeGrafter"/>
</dbReference>
<comment type="pathway">
    <text evidence="10">Porphyrin-containing compound metabolism; heme A biosynthesis; heme A from heme O: step 1/1.</text>
</comment>
<sequence>MLSSLLLARRATPSKRLAPMRRHAQARCAMTLSGGEMTAKAKRSMMDNPAAWWLFGCAGLVGATLTVGAAARLTRSGASMLYWVPKDSFPPRSDLDLHREFEVYEDFARRHQRRPMSFEDFKRNFKFENLHRKLGEATTLAYLGPLAYFYVKEKLPTSIQPYLAGVLALGATQMYLGRRLVETQVNQQHGQDPDEAPNFVAPHGLTFHSAFSMANMALLLWAGLHLAYPATRATQLRQLTLSQGLRDVGEIRRYYQYVTALFLGAAGAGTLVAAIDAGKEFNTFPKMGDRWIPDGLMDRKPWVRNFYENVALVQLDHRVLAVGTLAAYSYVFMLARRPHIWENLPPEAKKAINWTMLAVGGQVAGGITMLVNAVPTTLAMVHQSGAGLILGTSLWTLYTLRFAKPSGLAQVAKMASKAL</sequence>
<keyword evidence="8" id="KW-0350">Heme biosynthesis</keyword>
<dbReference type="PANTHER" id="PTHR23289">
    <property type="entry name" value="CYTOCHROME C OXIDASE ASSEMBLY PROTEIN COX15"/>
    <property type="match status" value="1"/>
</dbReference>
<organism evidence="13 14">
    <name type="scientific">Pythium insidiosum</name>
    <name type="common">Pythiosis disease agent</name>
    <dbReference type="NCBI Taxonomy" id="114742"/>
    <lineage>
        <taxon>Eukaryota</taxon>
        <taxon>Sar</taxon>
        <taxon>Stramenopiles</taxon>
        <taxon>Oomycota</taxon>
        <taxon>Peronosporomycetes</taxon>
        <taxon>Pythiales</taxon>
        <taxon>Pythiaceae</taxon>
        <taxon>Pythium</taxon>
    </lineage>
</organism>
<feature type="transmembrane region" description="Helical" evidence="12">
    <location>
        <begin position="254"/>
        <end position="275"/>
    </location>
</feature>
<protein>
    <recommendedName>
        <fullName evidence="15">Cytochrome oxidase assembly protein</fullName>
    </recommendedName>
</protein>
<feature type="transmembrane region" description="Helical" evidence="12">
    <location>
        <begin position="356"/>
        <end position="374"/>
    </location>
</feature>
<feature type="transmembrane region" description="Helical" evidence="12">
    <location>
        <begin position="207"/>
        <end position="228"/>
    </location>
</feature>
<evidence type="ECO:0000256" key="1">
    <source>
        <dbReference type="ARBA" id="ARBA00001970"/>
    </source>
</evidence>
<dbReference type="PANTHER" id="PTHR23289:SF2">
    <property type="entry name" value="CYTOCHROME C OXIDASE ASSEMBLY PROTEIN COX15 HOMOLOG"/>
    <property type="match status" value="1"/>
</dbReference>
<evidence type="ECO:0000256" key="8">
    <source>
        <dbReference type="ARBA" id="ARBA00023133"/>
    </source>
</evidence>
<feature type="transmembrane region" description="Helical" evidence="12">
    <location>
        <begin position="317"/>
        <end position="335"/>
    </location>
</feature>